<dbReference type="Proteomes" id="UP000299102">
    <property type="component" value="Unassembled WGS sequence"/>
</dbReference>
<dbReference type="EMBL" id="BGZK01001664">
    <property type="protein sequence ID" value="GBP84182.1"/>
    <property type="molecule type" value="Genomic_DNA"/>
</dbReference>
<comment type="caution">
    <text evidence="1">The sequence shown here is derived from an EMBL/GenBank/DDBJ whole genome shotgun (WGS) entry which is preliminary data.</text>
</comment>
<gene>
    <name evidence="1" type="ORF">EVAR_61375_1</name>
</gene>
<dbReference type="AlphaFoldDB" id="A0A4C1ZA19"/>
<protein>
    <submittedName>
        <fullName evidence="1">Uncharacterized protein</fullName>
    </submittedName>
</protein>
<evidence type="ECO:0000313" key="2">
    <source>
        <dbReference type="Proteomes" id="UP000299102"/>
    </source>
</evidence>
<organism evidence="1 2">
    <name type="scientific">Eumeta variegata</name>
    <name type="common">Bagworm moth</name>
    <name type="synonym">Eumeta japonica</name>
    <dbReference type="NCBI Taxonomy" id="151549"/>
    <lineage>
        <taxon>Eukaryota</taxon>
        <taxon>Metazoa</taxon>
        <taxon>Ecdysozoa</taxon>
        <taxon>Arthropoda</taxon>
        <taxon>Hexapoda</taxon>
        <taxon>Insecta</taxon>
        <taxon>Pterygota</taxon>
        <taxon>Neoptera</taxon>
        <taxon>Endopterygota</taxon>
        <taxon>Lepidoptera</taxon>
        <taxon>Glossata</taxon>
        <taxon>Ditrysia</taxon>
        <taxon>Tineoidea</taxon>
        <taxon>Psychidae</taxon>
        <taxon>Oiketicinae</taxon>
        <taxon>Eumeta</taxon>
    </lineage>
</organism>
<proteinExistence type="predicted"/>
<accession>A0A4C1ZA19</accession>
<reference evidence="1 2" key="1">
    <citation type="journal article" date="2019" name="Commun. Biol.">
        <title>The bagworm genome reveals a unique fibroin gene that provides high tensile strength.</title>
        <authorList>
            <person name="Kono N."/>
            <person name="Nakamura H."/>
            <person name="Ohtoshi R."/>
            <person name="Tomita M."/>
            <person name="Numata K."/>
            <person name="Arakawa K."/>
        </authorList>
    </citation>
    <scope>NUCLEOTIDE SEQUENCE [LARGE SCALE GENOMIC DNA]</scope>
</reference>
<keyword evidence="2" id="KW-1185">Reference proteome</keyword>
<name>A0A4C1ZA19_EUMVA</name>
<sequence length="185" mass="20698">MNKHNFALKIIREQRRGAGGQGGRWAKGRGLLSPGFALINAGVNAYMDTRLRVYVYYSVFGSERYNGKIKKRVTLKNIHKGGRFNPRSAKSPLHKWRRDITAIGVRGAGRGRPPQLGTRAARKGNANITLKSELMGEGVGWRRGERLMEGGCGVMTRSEPPELSLTERKNSENRYCTLAFRVILI</sequence>
<evidence type="ECO:0000313" key="1">
    <source>
        <dbReference type="EMBL" id="GBP84182.1"/>
    </source>
</evidence>